<dbReference type="SUPFAM" id="SSF54534">
    <property type="entry name" value="FKBP-like"/>
    <property type="match status" value="1"/>
</dbReference>
<sequence>MPDVLDIEAPAAAIATVNGVALHEPGERLSPDALRQRACTELLRQEATRRGLTGTTEHAIESLLEQALVVPEPTEAACRRIFDANPARFARGERLRLRHVLVAVTEGIDVNALRKRAEALLLELRCADPDSDVFRTLAKRWSNCPTGADGGDLGWVTRDDCVSEFAREVFGQQTVGILPRLVHSRFGFHIVEVSQRETGVQAGFEEVERSIAATLRQQAWANALRQYLQLLAGQSRIDGVDLQAADSPLVQ</sequence>
<evidence type="ECO:0000256" key="2">
    <source>
        <dbReference type="ARBA" id="ARBA00007656"/>
    </source>
</evidence>
<dbReference type="EC" id="5.2.1.8" evidence="3"/>
<evidence type="ECO:0000313" key="7">
    <source>
        <dbReference type="EMBL" id="NRF71019.1"/>
    </source>
</evidence>
<dbReference type="InterPro" id="IPR050245">
    <property type="entry name" value="PrsA_foldase"/>
</dbReference>
<reference evidence="7 8" key="1">
    <citation type="submission" date="2020-05" db="EMBL/GenBank/DDBJ databases">
        <title>Aquincola sp. isolate from soil.</title>
        <authorList>
            <person name="Han J."/>
            <person name="Kim D.-U."/>
        </authorList>
    </citation>
    <scope>NUCLEOTIDE SEQUENCE [LARGE SCALE GENOMIC DNA]</scope>
    <source>
        <strain evidence="7 8">S2</strain>
    </source>
</reference>
<comment type="catalytic activity">
    <reaction evidence="1">
        <text>[protein]-peptidylproline (omega=180) = [protein]-peptidylproline (omega=0)</text>
        <dbReference type="Rhea" id="RHEA:16237"/>
        <dbReference type="Rhea" id="RHEA-COMP:10747"/>
        <dbReference type="Rhea" id="RHEA-COMP:10748"/>
        <dbReference type="ChEBI" id="CHEBI:83833"/>
        <dbReference type="ChEBI" id="CHEBI:83834"/>
        <dbReference type="EC" id="5.2.1.8"/>
    </reaction>
</comment>
<proteinExistence type="inferred from homology"/>
<evidence type="ECO:0000256" key="1">
    <source>
        <dbReference type="ARBA" id="ARBA00000971"/>
    </source>
</evidence>
<dbReference type="Proteomes" id="UP000737171">
    <property type="component" value="Unassembled WGS sequence"/>
</dbReference>
<organism evidence="7 8">
    <name type="scientific">Pseudaquabacterium terrae</name>
    <dbReference type="NCBI Taxonomy" id="2732868"/>
    <lineage>
        <taxon>Bacteria</taxon>
        <taxon>Pseudomonadati</taxon>
        <taxon>Pseudomonadota</taxon>
        <taxon>Betaproteobacteria</taxon>
        <taxon>Burkholderiales</taxon>
        <taxon>Sphaerotilaceae</taxon>
        <taxon>Pseudaquabacterium</taxon>
    </lineage>
</organism>
<keyword evidence="5 7" id="KW-0413">Isomerase</keyword>
<dbReference type="InterPro" id="IPR000297">
    <property type="entry name" value="PPIase_PpiC"/>
</dbReference>
<dbReference type="RefSeq" id="WP_173131336.1">
    <property type="nucleotide sequence ID" value="NZ_JABRWJ010000010.1"/>
</dbReference>
<dbReference type="GO" id="GO:0016853">
    <property type="term" value="F:isomerase activity"/>
    <property type="evidence" value="ECO:0007669"/>
    <property type="project" value="UniProtKB-KW"/>
</dbReference>
<dbReference type="EMBL" id="JABRWJ010000010">
    <property type="protein sequence ID" value="NRF71019.1"/>
    <property type="molecule type" value="Genomic_DNA"/>
</dbReference>
<feature type="domain" description="PpiC" evidence="6">
    <location>
        <begin position="92"/>
        <end position="195"/>
    </location>
</feature>
<accession>A0ABX2ERD7</accession>
<dbReference type="PANTHER" id="PTHR47245:SF2">
    <property type="entry name" value="PEPTIDYL-PROLYL CIS-TRANS ISOMERASE HP_0175-RELATED"/>
    <property type="match status" value="1"/>
</dbReference>
<dbReference type="Gene3D" id="3.10.50.40">
    <property type="match status" value="1"/>
</dbReference>
<comment type="caution">
    <text evidence="7">The sequence shown here is derived from an EMBL/GenBank/DDBJ whole genome shotgun (WGS) entry which is preliminary data.</text>
</comment>
<evidence type="ECO:0000256" key="5">
    <source>
        <dbReference type="PROSITE-ProRule" id="PRU00278"/>
    </source>
</evidence>
<evidence type="ECO:0000256" key="4">
    <source>
        <dbReference type="ARBA" id="ARBA00023110"/>
    </source>
</evidence>
<comment type="similarity">
    <text evidence="2">Belongs to the PpiC/parvulin rotamase family.</text>
</comment>
<gene>
    <name evidence="7" type="ORF">HLB44_28845</name>
</gene>
<dbReference type="PROSITE" id="PS50198">
    <property type="entry name" value="PPIC_PPIASE_2"/>
    <property type="match status" value="1"/>
</dbReference>
<dbReference type="PANTHER" id="PTHR47245">
    <property type="entry name" value="PEPTIDYLPROLYL ISOMERASE"/>
    <property type="match status" value="1"/>
</dbReference>
<evidence type="ECO:0000259" key="6">
    <source>
        <dbReference type="PROSITE" id="PS50198"/>
    </source>
</evidence>
<keyword evidence="8" id="KW-1185">Reference proteome</keyword>
<protein>
    <recommendedName>
        <fullName evidence="3">peptidylprolyl isomerase</fullName>
        <ecNumber evidence="3">5.2.1.8</ecNumber>
    </recommendedName>
</protein>
<keyword evidence="4 5" id="KW-0697">Rotamase</keyword>
<evidence type="ECO:0000256" key="3">
    <source>
        <dbReference type="ARBA" id="ARBA00013194"/>
    </source>
</evidence>
<dbReference type="InterPro" id="IPR046357">
    <property type="entry name" value="PPIase_dom_sf"/>
</dbReference>
<evidence type="ECO:0000313" key="8">
    <source>
        <dbReference type="Proteomes" id="UP000737171"/>
    </source>
</evidence>
<name>A0ABX2ERD7_9BURK</name>
<dbReference type="Pfam" id="PF00639">
    <property type="entry name" value="Rotamase"/>
    <property type="match status" value="1"/>
</dbReference>